<dbReference type="AlphaFoldDB" id="A0A7S0ZM60"/>
<dbReference type="InterPro" id="IPR051706">
    <property type="entry name" value="Glycosyltransferase_domain"/>
</dbReference>
<evidence type="ECO:0008006" key="2">
    <source>
        <dbReference type="Google" id="ProtNLM"/>
    </source>
</evidence>
<organism evidence="1">
    <name type="scientific">Noctiluca scintillans</name>
    <name type="common">Sea sparkle</name>
    <name type="synonym">Red tide dinoflagellate</name>
    <dbReference type="NCBI Taxonomy" id="2966"/>
    <lineage>
        <taxon>Eukaryota</taxon>
        <taxon>Sar</taxon>
        <taxon>Alveolata</taxon>
        <taxon>Dinophyceae</taxon>
        <taxon>Noctilucales</taxon>
        <taxon>Noctilucaceae</taxon>
        <taxon>Noctiluca</taxon>
    </lineage>
</organism>
<dbReference type="InterPro" id="IPR029044">
    <property type="entry name" value="Nucleotide-diphossugar_trans"/>
</dbReference>
<protein>
    <recommendedName>
        <fullName evidence="2">Alpha 1,4-glycosyltransferase domain-containing protein</fullName>
    </recommendedName>
</protein>
<dbReference type="SUPFAM" id="SSF53448">
    <property type="entry name" value="Nucleotide-diphospho-sugar transferases"/>
    <property type="match status" value="1"/>
</dbReference>
<proteinExistence type="predicted"/>
<evidence type="ECO:0000313" key="1">
    <source>
        <dbReference type="EMBL" id="CAD8826043.1"/>
    </source>
</evidence>
<name>A0A7S0ZM60_NOCSC</name>
<gene>
    <name evidence="1" type="ORF">NSCI0253_LOCUS389</name>
</gene>
<dbReference type="GO" id="GO:0016020">
    <property type="term" value="C:membrane"/>
    <property type="evidence" value="ECO:0007669"/>
    <property type="project" value="GOC"/>
</dbReference>
<dbReference type="PANTHER" id="PTHR32385:SF22">
    <property type="entry name" value="MANNOSYL PHOSPHORYLINOSITOL CERAMIDE SYNTHASE SUR1"/>
    <property type="match status" value="1"/>
</dbReference>
<dbReference type="EMBL" id="HBFQ01000628">
    <property type="protein sequence ID" value="CAD8826043.1"/>
    <property type="molecule type" value="Transcribed_RNA"/>
</dbReference>
<accession>A0A7S0ZM60</accession>
<dbReference type="Pfam" id="PF05704">
    <property type="entry name" value="Caps_synth"/>
    <property type="match status" value="1"/>
</dbReference>
<dbReference type="InterPro" id="IPR008441">
    <property type="entry name" value="AfumC-like_glycosyl_Trfase"/>
</dbReference>
<dbReference type="Gene3D" id="3.90.550.20">
    <property type="match status" value="1"/>
</dbReference>
<dbReference type="GO" id="GO:0051999">
    <property type="term" value="P:mannosyl-inositol phosphorylceramide biosynthetic process"/>
    <property type="evidence" value="ECO:0007669"/>
    <property type="project" value="TreeGrafter"/>
</dbReference>
<dbReference type="GO" id="GO:0000030">
    <property type="term" value="F:mannosyltransferase activity"/>
    <property type="evidence" value="ECO:0007669"/>
    <property type="project" value="TreeGrafter"/>
</dbReference>
<reference evidence="1" key="1">
    <citation type="submission" date="2021-01" db="EMBL/GenBank/DDBJ databases">
        <authorList>
            <person name="Corre E."/>
            <person name="Pelletier E."/>
            <person name="Niang G."/>
            <person name="Scheremetjew M."/>
            <person name="Finn R."/>
            <person name="Kale V."/>
            <person name="Holt S."/>
            <person name="Cochrane G."/>
            <person name="Meng A."/>
            <person name="Brown T."/>
            <person name="Cohen L."/>
        </authorList>
    </citation>
    <scope>NUCLEOTIDE SEQUENCE</scope>
</reference>
<dbReference type="PANTHER" id="PTHR32385">
    <property type="entry name" value="MANNOSYL PHOSPHORYLINOSITOL CERAMIDE SYNTHASE"/>
    <property type="match status" value="1"/>
</dbReference>
<sequence>MAQVFGLRCGLSTQSPPAHTLLMACFKGCIPASCLQLGYFLKMMNRLVKAGAVKKTPAQVQSIERQSWTEPSADAISTGSKVLWGFWHTGRENLPPFCELCVRTWEARHPGWTVVILSDSSFKTYVSPSDLPSTFEGLKVQHRSDIVRFAVLRRYGGVYMDVSTVCMKSFNDIWENPGDAEVMLAMPGWLDCGTKIVNNAIIMALKPHTPYIARLQQRVLLYAESPCTTLEEMKGHSAFGEWRRHFDDPGMGLIADMMEYAAILWIMADCLVYDKEVRCYVEQHVRALPTFTWTHDFLCLPEPPKDGKDNWQAGFVVKQFWKYAPVLFKDDPKAFKSICDRVNVFKVSTLFATDWEKPMAWHLGNKTTMGRVLQHASDPATLMQATLDSTYPIPLPNNQL</sequence>